<dbReference type="Proteomes" id="UP000285478">
    <property type="component" value="Chromosome"/>
</dbReference>
<protein>
    <submittedName>
        <fullName evidence="1">Uncharacterized protein</fullName>
    </submittedName>
</protein>
<dbReference type="Pfam" id="PF20112">
    <property type="entry name" value="DUF6502"/>
    <property type="match status" value="1"/>
</dbReference>
<evidence type="ECO:0000313" key="1">
    <source>
        <dbReference type="EMBL" id="QAB14477.1"/>
    </source>
</evidence>
<accession>A0A451G4R8</accession>
<keyword evidence="2" id="KW-1185">Reference proteome</keyword>
<proteinExistence type="predicted"/>
<dbReference type="KEGG" id="htr:EPV75_01740"/>
<name>A0A451G4R8_9GAMM</name>
<gene>
    <name evidence="1" type="ORF">EPV75_01740</name>
</gene>
<reference evidence="1 2" key="1">
    <citation type="journal article" date="2018" name="Environ. Microbiol.">
        <title>Genomes of ubiquitous marine and hypersaline Hydrogenovibrio, Thiomicrorhabdus and Thiomicrospira spp. encode a diversity of mechanisms to sustain chemolithoautotrophy in heterogeneous environments.</title>
        <authorList>
            <person name="Scott K.M."/>
            <person name="Williams J."/>
            <person name="Porter C.M.B."/>
            <person name="Russel S."/>
            <person name="Harmer T.L."/>
            <person name="Paul J.H."/>
            <person name="Antonen K.M."/>
            <person name="Bridges M.K."/>
            <person name="Camper G.J."/>
            <person name="Campla C.K."/>
            <person name="Casella L.G."/>
            <person name="Chase E."/>
            <person name="Conrad J.W."/>
            <person name="Cruz M.C."/>
            <person name="Dunlap D.S."/>
            <person name="Duran L."/>
            <person name="Fahsbender E.M."/>
            <person name="Goldsmith D.B."/>
            <person name="Keeley R.F."/>
            <person name="Kondoff M.R."/>
            <person name="Kussy B.I."/>
            <person name="Lane M.K."/>
            <person name="Lawler S."/>
            <person name="Leigh B.A."/>
            <person name="Lewis C."/>
            <person name="Lostal L.M."/>
            <person name="Marking D."/>
            <person name="Mancera P.A."/>
            <person name="McClenthan E.C."/>
            <person name="McIntyre E.A."/>
            <person name="Mine J.A."/>
            <person name="Modi S."/>
            <person name="Moore B.D."/>
            <person name="Morgan W.A."/>
            <person name="Nelson K.M."/>
            <person name="Nguyen K.N."/>
            <person name="Ogburn N."/>
            <person name="Parrino D.G."/>
            <person name="Pedapudi A.D."/>
            <person name="Pelham R.P."/>
            <person name="Preece A.M."/>
            <person name="Rampersad E.A."/>
            <person name="Richardson J.C."/>
            <person name="Rodgers C.M."/>
            <person name="Schaffer B.L."/>
            <person name="Sheridan N.E."/>
            <person name="Solone M.R."/>
            <person name="Staley Z.R."/>
            <person name="Tabuchi M."/>
            <person name="Waide R.J."/>
            <person name="Wanjugi P.W."/>
            <person name="Young S."/>
            <person name="Clum A."/>
            <person name="Daum C."/>
            <person name="Huntemann M."/>
            <person name="Ivanova N."/>
            <person name="Kyrpides N."/>
            <person name="Mikhailova N."/>
            <person name="Palaniappan K."/>
            <person name="Pillay M."/>
            <person name="Reddy T.B.K."/>
            <person name="Shapiro N."/>
            <person name="Stamatis D."/>
            <person name="Varghese N."/>
            <person name="Woyke T."/>
            <person name="Boden R."/>
            <person name="Freyermuth S.K."/>
            <person name="Kerfeld C.A."/>
        </authorList>
    </citation>
    <scope>NUCLEOTIDE SEQUENCE [LARGE SCALE GENOMIC DNA]</scope>
    <source>
        <strain evidence="1 2">JR-2</strain>
    </source>
</reference>
<dbReference type="InterPro" id="IPR045445">
    <property type="entry name" value="DUF6502"/>
</dbReference>
<dbReference type="RefSeq" id="WP_128384277.1">
    <property type="nucleotide sequence ID" value="NZ_CP035033.1"/>
</dbReference>
<dbReference type="AlphaFoldDB" id="A0A451G4R8"/>
<evidence type="ECO:0000313" key="2">
    <source>
        <dbReference type="Proteomes" id="UP000285478"/>
    </source>
</evidence>
<sequence length="269" mass="30188">MNATIQQALVKSASKILRPLVRIMLRNGVSCGSFEEIVRKAYVDEGFKLSKETHNKATVSSVSAITGLSRKEVKRLNELEAINYSENNQKYNRAIRVLSGWTNDKEFLSSCNTPLPLSIDGDGHSFNRLVKKYSGDITPKAMYQLLMDAECIKQTGDTIHLINPAYVPGSDSPQMIGILGTDTQELIETINHNLSSKHNNKRFQRKVSSAALDSEALPQFEQLANEKSQALLEELDHWLSQHEAKHDEDSQYVSLGIYFYQKDSNGELP</sequence>
<dbReference type="EMBL" id="CP035033">
    <property type="protein sequence ID" value="QAB14477.1"/>
    <property type="molecule type" value="Genomic_DNA"/>
</dbReference>
<organism evidence="1 2">
    <name type="scientific">Hydrogenovibrio thermophilus</name>
    <dbReference type="NCBI Taxonomy" id="265883"/>
    <lineage>
        <taxon>Bacteria</taxon>
        <taxon>Pseudomonadati</taxon>
        <taxon>Pseudomonadota</taxon>
        <taxon>Gammaproteobacteria</taxon>
        <taxon>Thiotrichales</taxon>
        <taxon>Piscirickettsiaceae</taxon>
        <taxon>Hydrogenovibrio</taxon>
    </lineage>
</organism>